<dbReference type="InterPro" id="IPR018042">
    <property type="entry name" value="Aspartate_kinase_CS"/>
</dbReference>
<evidence type="ECO:0000259" key="3">
    <source>
        <dbReference type="Pfam" id="PF00696"/>
    </source>
</evidence>
<comment type="similarity">
    <text evidence="1">Belongs to the aspartokinase family.</text>
</comment>
<dbReference type="PANTHER" id="PTHR21499">
    <property type="entry name" value="ASPARTATE KINASE"/>
    <property type="match status" value="1"/>
</dbReference>
<feature type="domain" description="Aspartate/glutamate/uridylate kinase" evidence="3">
    <location>
        <begin position="4"/>
        <end position="61"/>
    </location>
</feature>
<dbReference type="GO" id="GO:0009089">
    <property type="term" value="P:lysine biosynthetic process via diaminopimelate"/>
    <property type="evidence" value="ECO:0007669"/>
    <property type="project" value="TreeGrafter"/>
</dbReference>
<gene>
    <name evidence="4" type="primary">lysC_1</name>
    <name evidence="4" type="ORF">NCTC9117_05851</name>
</gene>
<evidence type="ECO:0000313" key="4">
    <source>
        <dbReference type="EMBL" id="STJ83211.1"/>
    </source>
</evidence>
<evidence type="ECO:0000313" key="5">
    <source>
        <dbReference type="Proteomes" id="UP000254785"/>
    </source>
</evidence>
<dbReference type="SUPFAM" id="SSF53633">
    <property type="entry name" value="Carbamate kinase-like"/>
    <property type="match status" value="1"/>
</dbReference>
<dbReference type="GO" id="GO:0004072">
    <property type="term" value="F:aspartate kinase activity"/>
    <property type="evidence" value="ECO:0007669"/>
    <property type="project" value="UniProtKB-EC"/>
</dbReference>
<dbReference type="GO" id="GO:0005829">
    <property type="term" value="C:cytosol"/>
    <property type="evidence" value="ECO:0007669"/>
    <property type="project" value="TreeGrafter"/>
</dbReference>
<dbReference type="PROSITE" id="PS00324">
    <property type="entry name" value="ASPARTOKINASE"/>
    <property type="match status" value="1"/>
</dbReference>
<dbReference type="EMBL" id="UGDC01000003">
    <property type="protein sequence ID" value="STJ83211.1"/>
    <property type="molecule type" value="Genomic_DNA"/>
</dbReference>
<dbReference type="AlphaFoldDB" id="A0A376YHM4"/>
<dbReference type="InterPro" id="IPR036393">
    <property type="entry name" value="AceGlu_kinase-like_sf"/>
</dbReference>
<keyword evidence="4" id="KW-0808">Transferase</keyword>
<evidence type="ECO:0000256" key="2">
    <source>
        <dbReference type="SAM" id="MobiDB-lite"/>
    </source>
</evidence>
<dbReference type="GO" id="GO:0009090">
    <property type="term" value="P:homoserine biosynthetic process"/>
    <property type="evidence" value="ECO:0007669"/>
    <property type="project" value="TreeGrafter"/>
</dbReference>
<dbReference type="Pfam" id="PF00696">
    <property type="entry name" value="AA_kinase"/>
    <property type="match status" value="1"/>
</dbReference>
<dbReference type="PANTHER" id="PTHR21499:SF59">
    <property type="entry name" value="ASPARTOKINASE"/>
    <property type="match status" value="1"/>
</dbReference>
<dbReference type="InterPro" id="IPR001048">
    <property type="entry name" value="Asp/Glu/Uridylate_kinase"/>
</dbReference>
<organism evidence="4 5">
    <name type="scientific">Escherichia coli</name>
    <dbReference type="NCBI Taxonomy" id="562"/>
    <lineage>
        <taxon>Bacteria</taxon>
        <taxon>Pseudomonadati</taxon>
        <taxon>Pseudomonadota</taxon>
        <taxon>Gammaproteobacteria</taxon>
        <taxon>Enterobacterales</taxon>
        <taxon>Enterobacteriaceae</taxon>
        <taxon>Escherichia</taxon>
    </lineage>
</organism>
<reference evidence="4 5" key="1">
    <citation type="submission" date="2018-06" db="EMBL/GenBank/DDBJ databases">
        <authorList>
            <consortium name="Pathogen Informatics"/>
            <person name="Doyle S."/>
        </authorList>
    </citation>
    <scope>NUCLEOTIDE SEQUENCE [LARGE SCALE GENOMIC DNA]</scope>
    <source>
        <strain evidence="4 5">NCTC9117</strain>
    </source>
</reference>
<feature type="region of interest" description="Disordered" evidence="2">
    <location>
        <begin position="61"/>
        <end position="85"/>
    </location>
</feature>
<dbReference type="EC" id="2.7.2.4" evidence="4"/>
<accession>A0A376YHM4</accession>
<sequence length="85" mass="9051">MSEIVVSKFGGTSVADFDAMNRSADIVLSDANVRLVVLSASAGITNLLVALAEGLEPGEPIRKTRRYPQHPVCHSGTSALPERYP</sequence>
<name>A0A376YHM4_ECOLX</name>
<keyword evidence="4" id="KW-0418">Kinase</keyword>
<protein>
    <submittedName>
        <fullName evidence="4">Lysine-sensitive aspartokinase III</fullName>
        <ecNumber evidence="4">2.7.2.4</ecNumber>
    </submittedName>
</protein>
<dbReference type="Gene3D" id="1.20.120.1320">
    <property type="entry name" value="Aspartokinase, catalytic domain"/>
    <property type="match status" value="1"/>
</dbReference>
<dbReference type="Proteomes" id="UP000254785">
    <property type="component" value="Unassembled WGS sequence"/>
</dbReference>
<dbReference type="Gene3D" id="3.40.1160.10">
    <property type="entry name" value="Acetylglutamate kinase-like"/>
    <property type="match status" value="1"/>
</dbReference>
<dbReference type="InterPro" id="IPR042199">
    <property type="entry name" value="AsparK_Bifunc_asparK/hSer_DH"/>
</dbReference>
<proteinExistence type="inferred from homology"/>
<evidence type="ECO:0000256" key="1">
    <source>
        <dbReference type="ARBA" id="ARBA00010122"/>
    </source>
</evidence>